<comment type="caution">
    <text evidence="2">The sequence shown here is derived from an EMBL/GenBank/DDBJ whole genome shotgun (WGS) entry which is preliminary data.</text>
</comment>
<dbReference type="AlphaFoldDB" id="A0A1X0QAY6"/>
<accession>A0A1X0QAY6</accession>
<dbReference type="EMBL" id="LVKB01000050">
    <property type="protein sequence ID" value="ORD96961.1"/>
    <property type="molecule type" value="Genomic_DNA"/>
</dbReference>
<feature type="transmembrane region" description="Helical" evidence="1">
    <location>
        <begin position="26"/>
        <end position="44"/>
    </location>
</feature>
<keyword evidence="1" id="KW-0812">Transmembrane</keyword>
<keyword evidence="1" id="KW-0472">Membrane</keyword>
<keyword evidence="3" id="KW-1185">Reference proteome</keyword>
<feature type="transmembrane region" description="Helical" evidence="1">
    <location>
        <begin position="135"/>
        <end position="154"/>
    </location>
</feature>
<feature type="transmembrane region" description="Helical" evidence="1">
    <location>
        <begin position="83"/>
        <end position="100"/>
    </location>
</feature>
<sequence length="182" mass="21436">MALYVTEYVLDFFNKRTDNQPFIQKYATTVFKLINTFIFSLLLINFLFNCKNTEKVYIYYFNILFAVDIINCSISNSYLFKHNLIYLCVIVVFSFILYSFENYFCLISVVPLIVNVISILNLIKDESDSKTNKMSIISSLICSISILIVMFIFLSPTEFSFNICVKEKYLPRYFIELLMKNL</sequence>
<dbReference type="Proteomes" id="UP000192356">
    <property type="component" value="Unassembled WGS sequence"/>
</dbReference>
<name>A0A1X0QAY6_9MICR</name>
<evidence type="ECO:0000256" key="1">
    <source>
        <dbReference type="SAM" id="Phobius"/>
    </source>
</evidence>
<feature type="transmembrane region" description="Helical" evidence="1">
    <location>
        <begin position="106"/>
        <end position="123"/>
    </location>
</feature>
<keyword evidence="1" id="KW-1133">Transmembrane helix</keyword>
<organism evidence="2 3">
    <name type="scientific">Hepatospora eriocheir</name>
    <dbReference type="NCBI Taxonomy" id="1081669"/>
    <lineage>
        <taxon>Eukaryota</taxon>
        <taxon>Fungi</taxon>
        <taxon>Fungi incertae sedis</taxon>
        <taxon>Microsporidia</taxon>
        <taxon>Hepatosporidae</taxon>
        <taxon>Hepatospora</taxon>
    </lineage>
</organism>
<evidence type="ECO:0000313" key="3">
    <source>
        <dbReference type="Proteomes" id="UP000192356"/>
    </source>
</evidence>
<gene>
    <name evidence="2" type="ORF">HERIO_1150</name>
</gene>
<dbReference type="VEuPathDB" id="MicrosporidiaDB:A0H76_811"/>
<reference evidence="2 3" key="1">
    <citation type="journal article" date="2017" name="Environ. Microbiol.">
        <title>Decay of the glycolytic pathway and adaptation to intranuclear parasitism within Enterocytozoonidae microsporidia.</title>
        <authorList>
            <person name="Wiredu Boakye D."/>
            <person name="Jaroenlak P."/>
            <person name="Prachumwat A."/>
            <person name="Williams T.A."/>
            <person name="Bateman K.S."/>
            <person name="Itsathitphaisarn O."/>
            <person name="Sritunyalucksana K."/>
            <person name="Paszkiewicz K.H."/>
            <person name="Moore K.A."/>
            <person name="Stentiford G.D."/>
            <person name="Williams B.A."/>
        </authorList>
    </citation>
    <scope>NUCLEOTIDE SEQUENCE [LARGE SCALE GENOMIC DNA]</scope>
    <source>
        <strain evidence="2 3">GB1</strain>
    </source>
</reference>
<feature type="transmembrane region" description="Helical" evidence="1">
    <location>
        <begin position="56"/>
        <end position="74"/>
    </location>
</feature>
<proteinExistence type="predicted"/>
<dbReference type="VEuPathDB" id="MicrosporidiaDB:HERIO_1150"/>
<protein>
    <submittedName>
        <fullName evidence="2">Uncharacterized protein</fullName>
    </submittedName>
</protein>
<evidence type="ECO:0000313" key="2">
    <source>
        <dbReference type="EMBL" id="ORD96961.1"/>
    </source>
</evidence>